<dbReference type="GO" id="GO:0000781">
    <property type="term" value="C:chromosome, telomeric region"/>
    <property type="evidence" value="ECO:0007669"/>
    <property type="project" value="UniProtKB-SubCell"/>
</dbReference>
<evidence type="ECO:0000256" key="14">
    <source>
        <dbReference type="SAM" id="MobiDB-lite"/>
    </source>
</evidence>
<feature type="compositionally biased region" description="Basic and acidic residues" evidence="14">
    <location>
        <begin position="61"/>
        <end position="80"/>
    </location>
</feature>
<dbReference type="EMBL" id="JAQJAN010000005">
    <property type="protein sequence ID" value="KAJ5728084.1"/>
    <property type="molecule type" value="Genomic_DNA"/>
</dbReference>
<reference evidence="15" key="2">
    <citation type="submission" date="2023-01" db="EMBL/GenBank/DDBJ databases">
        <authorList>
            <person name="Petersen C."/>
        </authorList>
    </citation>
    <scope>NUCLEOTIDE SEQUENCE</scope>
    <source>
        <strain evidence="15">IBT 17514</strain>
    </source>
</reference>
<keyword evidence="12" id="KW-0539">Nucleus</keyword>
<comment type="subunit">
    <text evidence="4">Component of the EKC/KEOPS complex composed of at least BUD32, CGI121, GON7, KAE1 and PCC1; the whole complex dimerizes.</text>
</comment>
<keyword evidence="16" id="KW-1185">Reference proteome</keyword>
<comment type="caution">
    <text evidence="15">The sequence shown here is derived from an EMBL/GenBank/DDBJ whole genome shotgun (WGS) entry which is preliminary data.</text>
</comment>
<evidence type="ECO:0000256" key="8">
    <source>
        <dbReference type="ARBA" id="ARBA00022895"/>
    </source>
</evidence>
<feature type="region of interest" description="Disordered" evidence="14">
    <location>
        <begin position="61"/>
        <end position="91"/>
    </location>
</feature>
<evidence type="ECO:0000256" key="1">
    <source>
        <dbReference type="ARBA" id="ARBA00004123"/>
    </source>
</evidence>
<dbReference type="GO" id="GO:0005634">
    <property type="term" value="C:nucleus"/>
    <property type="evidence" value="ECO:0007669"/>
    <property type="project" value="UniProtKB-SubCell"/>
</dbReference>
<proteinExistence type="inferred from homology"/>
<evidence type="ECO:0000256" key="4">
    <source>
        <dbReference type="ARBA" id="ARBA00011534"/>
    </source>
</evidence>
<dbReference type="GO" id="GO:0008033">
    <property type="term" value="P:tRNA processing"/>
    <property type="evidence" value="ECO:0007669"/>
    <property type="project" value="UniProtKB-KW"/>
</dbReference>
<evidence type="ECO:0000313" key="16">
    <source>
        <dbReference type="Proteomes" id="UP001215712"/>
    </source>
</evidence>
<keyword evidence="7" id="KW-0819">tRNA processing</keyword>
<keyword evidence="6" id="KW-0158">Chromosome</keyword>
<evidence type="ECO:0000256" key="9">
    <source>
        <dbReference type="ARBA" id="ARBA00023015"/>
    </source>
</evidence>
<name>A0AAD6MX02_9EURO</name>
<evidence type="ECO:0000256" key="13">
    <source>
        <dbReference type="ARBA" id="ARBA00025393"/>
    </source>
</evidence>
<keyword evidence="9" id="KW-0805">Transcription regulation</keyword>
<comment type="function">
    <text evidence="13">Component of the EKC/KEOPS complex that is required for the formation of a threonylcarbamoyl group on adenosine at position 37 (t(6)A37) in tRNAs that read codons beginning with adenine. The complex is probably involved in the transfer of the threonylcarbamoyl moiety of threonylcarbamoyl-AMP (TC-AMP) to the N6 group of A37. GON7 likely plays a supporting role to the catalytic subunit KAE1 in the complex. The EKC/KEOPS complex also promotes both telomere uncapping and telomere elongation. The complex is required for efficient recruitment of transcriptional coactivators.</text>
</comment>
<evidence type="ECO:0000256" key="12">
    <source>
        <dbReference type="ARBA" id="ARBA00023242"/>
    </source>
</evidence>
<protein>
    <recommendedName>
        <fullName evidence="5">EKC/KEOPS complex subunit GON7</fullName>
    </recommendedName>
</protein>
<evidence type="ECO:0000256" key="7">
    <source>
        <dbReference type="ARBA" id="ARBA00022694"/>
    </source>
</evidence>
<dbReference type="AlphaFoldDB" id="A0AAD6MX02"/>
<evidence type="ECO:0000256" key="11">
    <source>
        <dbReference type="ARBA" id="ARBA00023163"/>
    </source>
</evidence>
<feature type="compositionally biased region" description="Acidic residues" evidence="14">
    <location>
        <begin position="81"/>
        <end position="91"/>
    </location>
</feature>
<evidence type="ECO:0000313" key="15">
    <source>
        <dbReference type="EMBL" id="KAJ5728084.1"/>
    </source>
</evidence>
<evidence type="ECO:0000256" key="3">
    <source>
        <dbReference type="ARBA" id="ARBA00008529"/>
    </source>
</evidence>
<dbReference type="Proteomes" id="UP001215712">
    <property type="component" value="Unassembled WGS sequence"/>
</dbReference>
<evidence type="ECO:0000256" key="2">
    <source>
        <dbReference type="ARBA" id="ARBA00004574"/>
    </source>
</evidence>
<comment type="subcellular location">
    <subcellularLocation>
        <location evidence="2">Chromosome</location>
        <location evidence="2">Telomere</location>
    </subcellularLocation>
    <subcellularLocation>
        <location evidence="1">Nucleus</location>
    </subcellularLocation>
</comment>
<evidence type="ECO:0000256" key="5">
    <source>
        <dbReference type="ARBA" id="ARBA00019746"/>
    </source>
</evidence>
<organism evidence="15 16">
    <name type="scientific">Penicillium malachiteum</name>
    <dbReference type="NCBI Taxonomy" id="1324776"/>
    <lineage>
        <taxon>Eukaryota</taxon>
        <taxon>Fungi</taxon>
        <taxon>Dikarya</taxon>
        <taxon>Ascomycota</taxon>
        <taxon>Pezizomycotina</taxon>
        <taxon>Eurotiomycetes</taxon>
        <taxon>Eurotiomycetidae</taxon>
        <taxon>Eurotiales</taxon>
        <taxon>Aspergillaceae</taxon>
        <taxon>Penicillium</taxon>
    </lineage>
</organism>
<evidence type="ECO:0000256" key="6">
    <source>
        <dbReference type="ARBA" id="ARBA00022454"/>
    </source>
</evidence>
<keyword evidence="11" id="KW-0804">Transcription</keyword>
<keyword evidence="10" id="KW-0010">Activator</keyword>
<gene>
    <name evidence="15" type="ORF">N7493_004414</name>
</gene>
<keyword evidence="8" id="KW-0779">Telomere</keyword>
<reference evidence="15" key="1">
    <citation type="journal article" date="2023" name="IMA Fungus">
        <title>Comparative genomic study of the Penicillium genus elucidates a diverse pangenome and 15 lateral gene transfer events.</title>
        <authorList>
            <person name="Petersen C."/>
            <person name="Sorensen T."/>
            <person name="Nielsen M.R."/>
            <person name="Sondergaard T.E."/>
            <person name="Sorensen J.L."/>
            <person name="Fitzpatrick D.A."/>
            <person name="Frisvad J.C."/>
            <person name="Nielsen K.L."/>
        </authorList>
    </citation>
    <scope>NUCLEOTIDE SEQUENCE</scope>
    <source>
        <strain evidence="15">IBT 17514</strain>
    </source>
</reference>
<comment type="similarity">
    <text evidence="3">Belongs to the GON7 family.</text>
</comment>
<accession>A0AAD6MX02</accession>
<sequence>MAANTLLKAVYTAPDTTKSFQFTIPTASSQDPAAKATHLSALRSETPKLQEEINVYLTARMEEDKKSQGQLSEKEAKEEENYGEEVVEDDA</sequence>
<evidence type="ECO:0000256" key="10">
    <source>
        <dbReference type="ARBA" id="ARBA00023159"/>
    </source>
</evidence>
<dbReference type="InterPro" id="IPR014849">
    <property type="entry name" value="EKC/KEOPS_Gon7"/>
</dbReference>
<dbReference type="Pfam" id="PF08738">
    <property type="entry name" value="Gon7"/>
    <property type="match status" value="1"/>
</dbReference>